<organism evidence="2 3">
    <name type="scientific">Williamsia serinedens</name>
    <dbReference type="NCBI Taxonomy" id="391736"/>
    <lineage>
        <taxon>Bacteria</taxon>
        <taxon>Bacillati</taxon>
        <taxon>Actinomycetota</taxon>
        <taxon>Actinomycetes</taxon>
        <taxon>Mycobacteriales</taxon>
        <taxon>Nocardiaceae</taxon>
        <taxon>Williamsia</taxon>
    </lineage>
</organism>
<name>A0ABT1H1B0_9NOCA</name>
<keyword evidence="2" id="KW-0413">Isomerase</keyword>
<gene>
    <name evidence="2" type="ORF">LX12_002218</name>
</gene>
<sequence>MTEAPAATSLVDGVLHVRVSTSRPGNPLDPDALLAATATLVDVASGSLDAGAVLLHGGGSNFCAGGDVRSFAAAPDRPAFIRSVADAFHAFLRGLHAAEVPVVAAVRGWAAGAGLSIVCHADIAVGGPGTSLRPAYPGIGLSPDGGMSWALPRIIGRARAHRVILTDAVVGAQDALAWGLLSEIVADDDEVLPNATAIASALAAGPRPALRAARRLLAASAESGLDAHLDAEADAISHLAGTPAGVEGVDAFVEKRRPDWTVGR</sequence>
<protein>
    <submittedName>
        <fullName evidence="2">2-(1,2-epoxy-1,2-dihydrophenyl)acetyl-CoA isomerase</fullName>
    </submittedName>
</protein>
<comment type="similarity">
    <text evidence="1">Belongs to the enoyl-CoA hydratase/isomerase family.</text>
</comment>
<evidence type="ECO:0000313" key="3">
    <source>
        <dbReference type="Proteomes" id="UP001205740"/>
    </source>
</evidence>
<dbReference type="Gene3D" id="3.90.226.10">
    <property type="entry name" value="2-enoyl-CoA Hydratase, Chain A, domain 1"/>
    <property type="match status" value="1"/>
</dbReference>
<dbReference type="PANTHER" id="PTHR43459">
    <property type="entry name" value="ENOYL-COA HYDRATASE"/>
    <property type="match status" value="1"/>
</dbReference>
<dbReference type="GO" id="GO:0016853">
    <property type="term" value="F:isomerase activity"/>
    <property type="evidence" value="ECO:0007669"/>
    <property type="project" value="UniProtKB-KW"/>
</dbReference>
<dbReference type="InterPro" id="IPR001753">
    <property type="entry name" value="Enoyl-CoA_hydra/iso"/>
</dbReference>
<dbReference type="SUPFAM" id="SSF52096">
    <property type="entry name" value="ClpP/crotonase"/>
    <property type="match status" value="1"/>
</dbReference>
<accession>A0ABT1H1B0</accession>
<dbReference type="PANTHER" id="PTHR43459:SF1">
    <property type="entry name" value="EG:BACN32G11.4 PROTEIN"/>
    <property type="match status" value="1"/>
</dbReference>
<evidence type="ECO:0000256" key="1">
    <source>
        <dbReference type="ARBA" id="ARBA00005254"/>
    </source>
</evidence>
<proteinExistence type="inferred from homology"/>
<keyword evidence="3" id="KW-1185">Reference proteome</keyword>
<dbReference type="RefSeq" id="WP_253654625.1">
    <property type="nucleotide sequence ID" value="NZ_BAAAOE010000002.1"/>
</dbReference>
<comment type="caution">
    <text evidence="2">The sequence shown here is derived from an EMBL/GenBank/DDBJ whole genome shotgun (WGS) entry which is preliminary data.</text>
</comment>
<dbReference type="InterPro" id="IPR014748">
    <property type="entry name" value="Enoyl-CoA_hydra_C"/>
</dbReference>
<dbReference type="Gene3D" id="1.10.12.10">
    <property type="entry name" value="Lyase 2-enoyl-coa Hydratase, Chain A, domain 2"/>
    <property type="match status" value="1"/>
</dbReference>
<dbReference type="CDD" id="cd06558">
    <property type="entry name" value="crotonase-like"/>
    <property type="match status" value="1"/>
</dbReference>
<reference evidence="2 3" key="1">
    <citation type="submission" date="2022-06" db="EMBL/GenBank/DDBJ databases">
        <title>Genomic Encyclopedia of Archaeal and Bacterial Type Strains, Phase II (KMG-II): from individual species to whole genera.</title>
        <authorList>
            <person name="Goeker M."/>
        </authorList>
    </citation>
    <scope>NUCLEOTIDE SEQUENCE [LARGE SCALE GENOMIC DNA]</scope>
    <source>
        <strain evidence="2 3">DSM 45037</strain>
    </source>
</reference>
<dbReference type="Pfam" id="PF00378">
    <property type="entry name" value="ECH_1"/>
    <property type="match status" value="1"/>
</dbReference>
<dbReference type="InterPro" id="IPR029045">
    <property type="entry name" value="ClpP/crotonase-like_dom_sf"/>
</dbReference>
<evidence type="ECO:0000313" key="2">
    <source>
        <dbReference type="EMBL" id="MCP2161023.1"/>
    </source>
</evidence>
<dbReference type="EMBL" id="JAMTCG010000004">
    <property type="protein sequence ID" value="MCP2161023.1"/>
    <property type="molecule type" value="Genomic_DNA"/>
</dbReference>
<dbReference type="Proteomes" id="UP001205740">
    <property type="component" value="Unassembled WGS sequence"/>
</dbReference>